<evidence type="ECO:0000256" key="1">
    <source>
        <dbReference type="SAM" id="Phobius"/>
    </source>
</evidence>
<keyword evidence="3" id="KW-1185">Reference proteome</keyword>
<evidence type="ECO:0000313" key="3">
    <source>
        <dbReference type="Proteomes" id="UP000235943"/>
    </source>
</evidence>
<proteinExistence type="predicted"/>
<feature type="transmembrane region" description="Helical" evidence="1">
    <location>
        <begin position="38"/>
        <end position="57"/>
    </location>
</feature>
<dbReference type="Proteomes" id="UP000235943">
    <property type="component" value="Unassembled WGS sequence"/>
</dbReference>
<dbReference type="AlphaFoldDB" id="A0A2N8TB78"/>
<evidence type="ECO:0000313" key="2">
    <source>
        <dbReference type="EMBL" id="PNG16231.1"/>
    </source>
</evidence>
<sequence>MSLLFLVLTVTLSLVMVALGGAAITTGRVPVRSIRRHAHPQLWGAGALILGIAVGTVRIAPPSIFMVLFLCGLGLLGFAYGINRPSGK</sequence>
<keyword evidence="1" id="KW-0812">Transmembrane</keyword>
<accession>A0A2N8TB78</accession>
<organism evidence="2 3">
    <name type="scientific">Streptomyces cahuitamycinicus</name>
    <dbReference type="NCBI Taxonomy" id="2070367"/>
    <lineage>
        <taxon>Bacteria</taxon>
        <taxon>Bacillati</taxon>
        <taxon>Actinomycetota</taxon>
        <taxon>Actinomycetes</taxon>
        <taxon>Kitasatosporales</taxon>
        <taxon>Streptomycetaceae</taxon>
        <taxon>Streptomyces</taxon>
    </lineage>
</organism>
<comment type="caution">
    <text evidence="2">The sequence shown here is derived from an EMBL/GenBank/DDBJ whole genome shotgun (WGS) entry which is preliminary data.</text>
</comment>
<reference evidence="2 3" key="1">
    <citation type="submission" date="2018-01" db="EMBL/GenBank/DDBJ databases">
        <title>Draft genome sequence of Streptomyces sp. 13K301.</title>
        <authorList>
            <person name="Sahin N."/>
            <person name="Saygin H."/>
            <person name="Ay H."/>
        </authorList>
    </citation>
    <scope>NUCLEOTIDE SEQUENCE [LARGE SCALE GENOMIC DNA]</scope>
    <source>
        <strain evidence="2 3">13K301</strain>
    </source>
</reference>
<protein>
    <submittedName>
        <fullName evidence="2">Uncharacterized protein</fullName>
    </submittedName>
</protein>
<dbReference type="EMBL" id="POUC01000816">
    <property type="protein sequence ID" value="PNG16231.1"/>
    <property type="molecule type" value="Genomic_DNA"/>
</dbReference>
<feature type="transmembrane region" description="Helical" evidence="1">
    <location>
        <begin position="64"/>
        <end position="82"/>
    </location>
</feature>
<gene>
    <name evidence="2" type="ORF">C1J00_43120</name>
</gene>
<dbReference type="RefSeq" id="WP_102914202.1">
    <property type="nucleotide sequence ID" value="NZ_POUC01000816.1"/>
</dbReference>
<keyword evidence="1" id="KW-0472">Membrane</keyword>
<keyword evidence="1" id="KW-1133">Transmembrane helix</keyword>
<name>A0A2N8TB78_9ACTN</name>